<sequence length="244" mass="26233">MYSASCQLVEGIDEDMVGHLEALALPQQEVKVGGAAGRRRGEERGEVGRLELRGHAGQRRRRRRRGEGELHPPRPRVRVRHVHRARLREERRARRAVAPRHGRRPRQERVVHHGAHGPALAGLPAEELVQSGRPGRLEAGQVGALVAELVVAAGVAAVGVGGDVDAAAAAGGRRRAAAGVEQGARDGEGAPDAAVGGEALAELEQRVDVALRRVREEQHVDAAIRICHCRATCFLHRCTAALHL</sequence>
<dbReference type="Gramene" id="Os09t0518332-00">
    <property type="protein sequence ID" value="Os09t0518332-00"/>
    <property type="gene ID" value="Os09g0518332"/>
</dbReference>
<reference evidence="3" key="1">
    <citation type="journal article" date="2005" name="Nature">
        <title>The map-based sequence of the rice genome.</title>
        <authorList>
            <consortium name="International rice genome sequencing project (IRGSP)"/>
            <person name="Matsumoto T."/>
            <person name="Wu J."/>
            <person name="Kanamori H."/>
            <person name="Katayose Y."/>
            <person name="Fujisawa M."/>
            <person name="Namiki N."/>
            <person name="Mizuno H."/>
            <person name="Yamamoto K."/>
            <person name="Antonio B.A."/>
            <person name="Baba T."/>
            <person name="Sakata K."/>
            <person name="Nagamura Y."/>
            <person name="Aoki H."/>
            <person name="Arikawa K."/>
            <person name="Arita K."/>
            <person name="Bito T."/>
            <person name="Chiden Y."/>
            <person name="Fujitsuka N."/>
            <person name="Fukunaka R."/>
            <person name="Hamada M."/>
            <person name="Harada C."/>
            <person name="Hayashi A."/>
            <person name="Hijishita S."/>
            <person name="Honda M."/>
            <person name="Hosokawa S."/>
            <person name="Ichikawa Y."/>
            <person name="Idonuma A."/>
            <person name="Iijima M."/>
            <person name="Ikeda M."/>
            <person name="Ikeno M."/>
            <person name="Ito K."/>
            <person name="Ito S."/>
            <person name="Ito T."/>
            <person name="Ito Y."/>
            <person name="Ito Y."/>
            <person name="Iwabuchi A."/>
            <person name="Kamiya K."/>
            <person name="Karasawa W."/>
            <person name="Kurita K."/>
            <person name="Katagiri S."/>
            <person name="Kikuta A."/>
            <person name="Kobayashi H."/>
            <person name="Kobayashi N."/>
            <person name="Machita K."/>
            <person name="Maehara T."/>
            <person name="Masukawa M."/>
            <person name="Mizubayashi T."/>
            <person name="Mukai Y."/>
            <person name="Nagasaki H."/>
            <person name="Nagata Y."/>
            <person name="Naito S."/>
            <person name="Nakashima M."/>
            <person name="Nakama Y."/>
            <person name="Nakamichi Y."/>
            <person name="Nakamura M."/>
            <person name="Meguro A."/>
            <person name="Negishi M."/>
            <person name="Ohta I."/>
            <person name="Ohta T."/>
            <person name="Okamoto M."/>
            <person name="Ono N."/>
            <person name="Saji S."/>
            <person name="Sakaguchi M."/>
            <person name="Sakai K."/>
            <person name="Shibata M."/>
            <person name="Shimokawa T."/>
            <person name="Song J."/>
            <person name="Takazaki Y."/>
            <person name="Terasawa K."/>
            <person name="Tsugane M."/>
            <person name="Tsuji K."/>
            <person name="Ueda S."/>
            <person name="Waki K."/>
            <person name="Yamagata H."/>
            <person name="Yamamoto M."/>
            <person name="Yamamoto S."/>
            <person name="Yamane H."/>
            <person name="Yoshiki S."/>
            <person name="Yoshihara R."/>
            <person name="Yukawa K."/>
            <person name="Zhong H."/>
            <person name="Yano M."/>
            <person name="Yuan Q."/>
            <person name="Ouyang S."/>
            <person name="Liu J."/>
            <person name="Jones K.M."/>
            <person name="Gansberger K."/>
            <person name="Moffat K."/>
            <person name="Hill J."/>
            <person name="Bera J."/>
            <person name="Fadrosh D."/>
            <person name="Jin S."/>
            <person name="Johri S."/>
            <person name="Kim M."/>
            <person name="Overton L."/>
            <person name="Reardon M."/>
            <person name="Tsitrin T."/>
            <person name="Vuong H."/>
            <person name="Weaver B."/>
            <person name="Ciecko A."/>
            <person name="Tallon L."/>
            <person name="Jackson J."/>
            <person name="Pai G."/>
            <person name="Aken S.V."/>
            <person name="Utterback T."/>
            <person name="Reidmuller S."/>
            <person name="Feldblyum T."/>
            <person name="Hsiao J."/>
            <person name="Zismann V."/>
            <person name="Iobst S."/>
            <person name="de Vazeille A.R."/>
            <person name="Buell C.R."/>
            <person name="Ying K."/>
            <person name="Li Y."/>
            <person name="Lu T."/>
            <person name="Huang Y."/>
            <person name="Zhao Q."/>
            <person name="Feng Q."/>
            <person name="Zhang L."/>
            <person name="Zhu J."/>
            <person name="Weng Q."/>
            <person name="Mu J."/>
            <person name="Lu Y."/>
            <person name="Fan D."/>
            <person name="Liu Y."/>
            <person name="Guan J."/>
            <person name="Zhang Y."/>
            <person name="Yu S."/>
            <person name="Liu X."/>
            <person name="Zhang Y."/>
            <person name="Hong G."/>
            <person name="Han B."/>
            <person name="Choisne N."/>
            <person name="Demange N."/>
            <person name="Orjeda G."/>
            <person name="Samain S."/>
            <person name="Cattolico L."/>
            <person name="Pelletier E."/>
            <person name="Couloux A."/>
            <person name="Segurens B."/>
            <person name="Wincker P."/>
            <person name="D'Hont A."/>
            <person name="Scarpelli C."/>
            <person name="Weissenbach J."/>
            <person name="Salanoubat M."/>
            <person name="Quetier F."/>
            <person name="Yu Y."/>
            <person name="Kim H.R."/>
            <person name="Rambo T."/>
            <person name="Currie J."/>
            <person name="Collura K."/>
            <person name="Luo M."/>
            <person name="Yang T."/>
            <person name="Ammiraju J.S.S."/>
            <person name="Engler F."/>
            <person name="Soderlund C."/>
            <person name="Wing R.A."/>
            <person name="Palmer L.E."/>
            <person name="de la Bastide M."/>
            <person name="Spiegel L."/>
            <person name="Nascimento L."/>
            <person name="Zutavern T."/>
            <person name="O'Shaughnessy A."/>
            <person name="Dike S."/>
            <person name="Dedhia N."/>
            <person name="Preston R."/>
            <person name="Balija V."/>
            <person name="McCombie W.R."/>
            <person name="Chow T."/>
            <person name="Chen H."/>
            <person name="Chung M."/>
            <person name="Chen C."/>
            <person name="Shaw J."/>
            <person name="Wu H."/>
            <person name="Hsiao K."/>
            <person name="Chao Y."/>
            <person name="Chu M."/>
            <person name="Cheng C."/>
            <person name="Hour A."/>
            <person name="Lee P."/>
            <person name="Lin S."/>
            <person name="Lin Y."/>
            <person name="Liou J."/>
            <person name="Liu S."/>
            <person name="Hsing Y."/>
            <person name="Raghuvanshi S."/>
            <person name="Mohanty A."/>
            <person name="Bharti A.K."/>
            <person name="Gaur A."/>
            <person name="Gupta V."/>
            <person name="Kumar D."/>
            <person name="Ravi V."/>
            <person name="Vij S."/>
            <person name="Kapur A."/>
            <person name="Khurana P."/>
            <person name="Khurana P."/>
            <person name="Khurana J.P."/>
            <person name="Tyagi A.K."/>
            <person name="Gaikwad K."/>
            <person name="Singh A."/>
            <person name="Dalal V."/>
            <person name="Srivastava S."/>
            <person name="Dixit A."/>
            <person name="Pal A.K."/>
            <person name="Ghazi I.A."/>
            <person name="Yadav M."/>
            <person name="Pandit A."/>
            <person name="Bhargava A."/>
            <person name="Sureshbabu K."/>
            <person name="Batra K."/>
            <person name="Sharma T.R."/>
            <person name="Mohapatra T."/>
            <person name="Singh N.K."/>
            <person name="Messing J."/>
            <person name="Nelson A.B."/>
            <person name="Fuks G."/>
            <person name="Kavchok S."/>
            <person name="Keizer G."/>
            <person name="Linton E."/>
            <person name="Llaca V."/>
            <person name="Song R."/>
            <person name="Tanyolac B."/>
            <person name="Young S."/>
            <person name="Ho-Il K."/>
            <person name="Hahn J.H."/>
            <person name="Sangsakoo G."/>
            <person name="Vanavichit A."/>
            <person name="de Mattos Luiz.A.T."/>
            <person name="Zimmer P.D."/>
            <person name="Malone G."/>
            <person name="Dellagostin O."/>
            <person name="de Oliveira A.C."/>
            <person name="Bevan M."/>
            <person name="Bancroft I."/>
            <person name="Minx P."/>
            <person name="Cordum H."/>
            <person name="Wilson R."/>
            <person name="Cheng Z."/>
            <person name="Jin W."/>
            <person name="Jiang J."/>
            <person name="Leong S.A."/>
            <person name="Iwama H."/>
            <person name="Gojobori T."/>
            <person name="Itoh T."/>
            <person name="Niimura Y."/>
            <person name="Fujii Y."/>
            <person name="Habara T."/>
            <person name="Sakai H."/>
            <person name="Sato Y."/>
            <person name="Wilson G."/>
            <person name="Kumar K."/>
            <person name="McCouch S."/>
            <person name="Juretic N."/>
            <person name="Hoen D."/>
            <person name="Wright S."/>
            <person name="Bruskiewich R."/>
            <person name="Bureau T."/>
            <person name="Miyao A."/>
            <person name="Hirochika H."/>
            <person name="Nishikawa T."/>
            <person name="Kadowaki K."/>
            <person name="Sugiura M."/>
            <person name="Burr B."/>
            <person name="Sasaki T."/>
        </authorList>
    </citation>
    <scope>NUCLEOTIDE SEQUENCE [LARGE SCALE GENOMIC DNA]</scope>
    <source>
        <strain evidence="3">cv. Nipponbare</strain>
    </source>
</reference>
<organism evidence="2 3">
    <name type="scientific">Oryza sativa subsp. japonica</name>
    <name type="common">Rice</name>
    <dbReference type="NCBI Taxonomy" id="39947"/>
    <lineage>
        <taxon>Eukaryota</taxon>
        <taxon>Viridiplantae</taxon>
        <taxon>Streptophyta</taxon>
        <taxon>Embryophyta</taxon>
        <taxon>Tracheophyta</taxon>
        <taxon>Spermatophyta</taxon>
        <taxon>Magnoliopsida</taxon>
        <taxon>Liliopsida</taxon>
        <taxon>Poales</taxon>
        <taxon>Poaceae</taxon>
        <taxon>BOP clade</taxon>
        <taxon>Oryzoideae</taxon>
        <taxon>Oryzeae</taxon>
        <taxon>Oryzinae</taxon>
        <taxon>Oryza</taxon>
        <taxon>Oryza sativa</taxon>
    </lineage>
</organism>
<gene>
    <name evidence="2" type="ordered locus">Os09g0518332</name>
    <name evidence="2" type="ORF">OSNPB_090518332</name>
</gene>
<dbReference type="AlphaFoldDB" id="A0A0P0XP19"/>
<dbReference type="FunCoup" id="A0A0P0XP19">
    <property type="interactions" value="2"/>
</dbReference>
<feature type="region of interest" description="Disordered" evidence="1">
    <location>
        <begin position="90"/>
        <end position="111"/>
    </location>
</feature>
<feature type="region of interest" description="Disordered" evidence="1">
    <location>
        <begin position="33"/>
        <end position="74"/>
    </location>
</feature>
<protein>
    <submittedName>
        <fullName evidence="2">Os09g0518332 protein</fullName>
    </submittedName>
</protein>
<feature type="compositionally biased region" description="Basic residues" evidence="1">
    <location>
        <begin position="56"/>
        <end position="65"/>
    </location>
</feature>
<proteinExistence type="predicted"/>
<evidence type="ECO:0000256" key="1">
    <source>
        <dbReference type="SAM" id="MobiDB-lite"/>
    </source>
</evidence>
<name>A0A0P0XP19_ORYSJ</name>
<feature type="compositionally biased region" description="Basic and acidic residues" evidence="1">
    <location>
        <begin position="39"/>
        <end position="54"/>
    </location>
</feature>
<dbReference type="PaxDb" id="39947-A0A0P0XP19"/>
<evidence type="ECO:0000313" key="3">
    <source>
        <dbReference type="Proteomes" id="UP000059680"/>
    </source>
</evidence>
<reference evidence="2 3" key="2">
    <citation type="journal article" date="2013" name="Plant Cell Physiol.">
        <title>Rice Annotation Project Database (RAP-DB): an integrative and interactive database for rice genomics.</title>
        <authorList>
            <person name="Sakai H."/>
            <person name="Lee S.S."/>
            <person name="Tanaka T."/>
            <person name="Numa H."/>
            <person name="Kim J."/>
            <person name="Kawahara Y."/>
            <person name="Wakimoto H."/>
            <person name="Yang C.C."/>
            <person name="Iwamoto M."/>
            <person name="Abe T."/>
            <person name="Yamada Y."/>
            <person name="Muto A."/>
            <person name="Inokuchi H."/>
            <person name="Ikemura T."/>
            <person name="Matsumoto T."/>
            <person name="Sasaki T."/>
            <person name="Itoh T."/>
        </authorList>
    </citation>
    <scope>NUCLEOTIDE SEQUENCE [LARGE SCALE GENOMIC DNA]</scope>
    <source>
        <strain evidence="3">cv. Nipponbare</strain>
    </source>
</reference>
<dbReference type="Proteomes" id="UP000059680">
    <property type="component" value="Chromosome 9"/>
</dbReference>
<feature type="compositionally biased region" description="Basic residues" evidence="1">
    <location>
        <begin position="93"/>
        <end position="104"/>
    </location>
</feature>
<dbReference type="InParanoid" id="A0A0P0XP19"/>
<keyword evidence="3" id="KW-1185">Reference proteome</keyword>
<reference evidence="2 3" key="3">
    <citation type="journal article" date="2013" name="Rice">
        <title>Improvement of the Oryza sativa Nipponbare reference genome using next generation sequence and optical map data.</title>
        <authorList>
            <person name="Kawahara Y."/>
            <person name="de la Bastide M."/>
            <person name="Hamilton J.P."/>
            <person name="Kanamori H."/>
            <person name="McCombie W.R."/>
            <person name="Ouyang S."/>
            <person name="Schwartz D.C."/>
            <person name="Tanaka T."/>
            <person name="Wu J."/>
            <person name="Zhou S."/>
            <person name="Childs K.L."/>
            <person name="Davidson R.M."/>
            <person name="Lin H."/>
            <person name="Quesada-Ocampo L."/>
            <person name="Vaillancourt B."/>
            <person name="Sakai H."/>
            <person name="Lee S.S."/>
            <person name="Kim J."/>
            <person name="Numa H."/>
            <person name="Itoh T."/>
            <person name="Buell C.R."/>
            <person name="Matsumoto T."/>
        </authorList>
    </citation>
    <scope>NUCLEOTIDE SEQUENCE [LARGE SCALE GENOMIC DNA]</scope>
    <source>
        <strain evidence="3">cv. Nipponbare</strain>
    </source>
</reference>
<dbReference type="EMBL" id="AP014965">
    <property type="protein sequence ID" value="BAT08987.1"/>
    <property type="molecule type" value="Genomic_DNA"/>
</dbReference>
<accession>A0A0P0XP19</accession>
<evidence type="ECO:0000313" key="2">
    <source>
        <dbReference type="EMBL" id="BAT08987.1"/>
    </source>
</evidence>